<dbReference type="EMBL" id="JBHTMX010000005">
    <property type="protein sequence ID" value="MFD1330742.1"/>
    <property type="molecule type" value="Genomic_DNA"/>
</dbReference>
<organism evidence="1 2">
    <name type="scientific">Methylopila musalis</name>
    <dbReference type="NCBI Taxonomy" id="1134781"/>
    <lineage>
        <taxon>Bacteria</taxon>
        <taxon>Pseudomonadati</taxon>
        <taxon>Pseudomonadota</taxon>
        <taxon>Alphaproteobacteria</taxon>
        <taxon>Hyphomicrobiales</taxon>
        <taxon>Methylopilaceae</taxon>
        <taxon>Methylopila</taxon>
    </lineage>
</organism>
<gene>
    <name evidence="1" type="ORF">ACFQ4O_01885</name>
</gene>
<dbReference type="Proteomes" id="UP001597171">
    <property type="component" value="Unassembled WGS sequence"/>
</dbReference>
<evidence type="ECO:0000313" key="2">
    <source>
        <dbReference type="Proteomes" id="UP001597171"/>
    </source>
</evidence>
<protein>
    <recommendedName>
        <fullName evidence="3">Replication initiation protein</fullName>
    </recommendedName>
</protein>
<evidence type="ECO:0008006" key="3">
    <source>
        <dbReference type="Google" id="ProtNLM"/>
    </source>
</evidence>
<keyword evidence="2" id="KW-1185">Reference proteome</keyword>
<comment type="caution">
    <text evidence="1">The sequence shown here is derived from an EMBL/GenBank/DDBJ whole genome shotgun (WGS) entry which is preliminary data.</text>
</comment>
<sequence>MQRPTEFDTSTRCADRTPDEIWLPYDRLEDRLERDLIYGRSPEEFERSLGIPAELNDLEYIPRIWLFELYDALRFANYSGFVFNVEVTINWQKAGLKHPSQIDRSFQKLTDRYRKYASQRKIPILYYAVFENGRYMGYHSHMSFHVPDCRHGEFSKWLEQTLKEGFDGISLTKFYKPKFNRNNNVLGQWLWFQYCMKGVNPRLQKGEFPREDGKNTVHELMMMRFGPIPAGVVEIDRVRVSRSLRAKAQRAAGYVVPEDVCDVSPYLLWSDSEYRRGIADRQFEQLRRQRYEVIL</sequence>
<reference evidence="2" key="1">
    <citation type="journal article" date="2019" name="Int. J. Syst. Evol. Microbiol.">
        <title>The Global Catalogue of Microorganisms (GCM) 10K type strain sequencing project: providing services to taxonomists for standard genome sequencing and annotation.</title>
        <authorList>
            <consortium name="The Broad Institute Genomics Platform"/>
            <consortium name="The Broad Institute Genome Sequencing Center for Infectious Disease"/>
            <person name="Wu L."/>
            <person name="Ma J."/>
        </authorList>
    </citation>
    <scope>NUCLEOTIDE SEQUENCE [LARGE SCALE GENOMIC DNA]</scope>
    <source>
        <strain evidence="2">CCUG 61696</strain>
    </source>
</reference>
<name>A0ABW3Z3I8_9HYPH</name>
<evidence type="ECO:0000313" key="1">
    <source>
        <dbReference type="EMBL" id="MFD1330742.1"/>
    </source>
</evidence>
<proteinExistence type="predicted"/>
<dbReference type="RefSeq" id="WP_378773935.1">
    <property type="nucleotide sequence ID" value="NZ_JBHTMX010000005.1"/>
</dbReference>
<accession>A0ABW3Z3I8</accession>